<evidence type="ECO:0000256" key="1">
    <source>
        <dbReference type="ARBA" id="ARBA00004370"/>
    </source>
</evidence>
<dbReference type="GO" id="GO:0016020">
    <property type="term" value="C:membrane"/>
    <property type="evidence" value="ECO:0007669"/>
    <property type="project" value="UniProtKB-SubCell"/>
</dbReference>
<evidence type="ECO:0000256" key="3">
    <source>
        <dbReference type="ARBA" id="ARBA00022989"/>
    </source>
</evidence>
<feature type="region of interest" description="Disordered" evidence="6">
    <location>
        <begin position="339"/>
        <end position="412"/>
    </location>
</feature>
<dbReference type="EMBL" id="JAWQEG010001643">
    <property type="protein sequence ID" value="KAK3877660.1"/>
    <property type="molecule type" value="Genomic_DNA"/>
</dbReference>
<dbReference type="PANTHER" id="PTHR10736">
    <property type="entry name" value="BESTROPHIN"/>
    <property type="match status" value="1"/>
</dbReference>
<dbReference type="InterPro" id="IPR000615">
    <property type="entry name" value="Bestrophin"/>
</dbReference>
<comment type="similarity">
    <text evidence="5">Belongs to the anion channel-forming bestrophin (TC 1.A.46) family. Calcium-sensitive chloride channel subfamily.</text>
</comment>
<feature type="region of interest" description="Disordered" evidence="6">
    <location>
        <begin position="160"/>
        <end position="192"/>
    </location>
</feature>
<gene>
    <name evidence="8" type="ORF">Pcinc_017634</name>
</gene>
<reference evidence="8" key="1">
    <citation type="submission" date="2023-10" db="EMBL/GenBank/DDBJ databases">
        <title>Genome assemblies of two species of porcelain crab, Petrolisthes cinctipes and Petrolisthes manimaculis (Anomura: Porcellanidae).</title>
        <authorList>
            <person name="Angst P."/>
        </authorList>
    </citation>
    <scope>NUCLEOTIDE SEQUENCE</scope>
    <source>
        <strain evidence="8">PB745_01</strain>
        <tissue evidence="8">Gill</tissue>
    </source>
</reference>
<comment type="caution">
    <text evidence="8">The sequence shown here is derived from an EMBL/GenBank/DDBJ whole genome shotgun (WGS) entry which is preliminary data.</text>
</comment>
<dbReference type="Proteomes" id="UP001286313">
    <property type="component" value="Unassembled WGS sequence"/>
</dbReference>
<organism evidence="8 9">
    <name type="scientific">Petrolisthes cinctipes</name>
    <name type="common">Flat porcelain crab</name>
    <dbReference type="NCBI Taxonomy" id="88211"/>
    <lineage>
        <taxon>Eukaryota</taxon>
        <taxon>Metazoa</taxon>
        <taxon>Ecdysozoa</taxon>
        <taxon>Arthropoda</taxon>
        <taxon>Crustacea</taxon>
        <taxon>Multicrustacea</taxon>
        <taxon>Malacostraca</taxon>
        <taxon>Eumalacostraca</taxon>
        <taxon>Eucarida</taxon>
        <taxon>Decapoda</taxon>
        <taxon>Pleocyemata</taxon>
        <taxon>Anomura</taxon>
        <taxon>Galatheoidea</taxon>
        <taxon>Porcellanidae</taxon>
        <taxon>Petrolisthes</taxon>
    </lineage>
</organism>
<dbReference type="InterPro" id="IPR021134">
    <property type="entry name" value="Bestrophin-like"/>
</dbReference>
<name>A0AAE1KPP0_PETCI</name>
<dbReference type="GO" id="GO:0005254">
    <property type="term" value="F:chloride channel activity"/>
    <property type="evidence" value="ECO:0007669"/>
    <property type="project" value="InterPro"/>
</dbReference>
<keyword evidence="2 7" id="KW-0812">Transmembrane</keyword>
<comment type="subcellular location">
    <subcellularLocation>
        <location evidence="1">Membrane</location>
    </subcellularLocation>
</comment>
<evidence type="ECO:0000256" key="7">
    <source>
        <dbReference type="SAM" id="Phobius"/>
    </source>
</evidence>
<keyword evidence="9" id="KW-1185">Reference proteome</keyword>
<evidence type="ECO:0000256" key="5">
    <source>
        <dbReference type="ARBA" id="ARBA00034769"/>
    </source>
</evidence>
<accession>A0AAE1KPP0</accession>
<evidence type="ECO:0000256" key="2">
    <source>
        <dbReference type="ARBA" id="ARBA00022692"/>
    </source>
</evidence>
<feature type="compositionally biased region" description="Polar residues" evidence="6">
    <location>
        <begin position="753"/>
        <end position="766"/>
    </location>
</feature>
<feature type="compositionally biased region" description="Pro residues" evidence="6">
    <location>
        <begin position="171"/>
        <end position="180"/>
    </location>
</feature>
<feature type="compositionally biased region" description="Low complexity" evidence="6">
    <location>
        <begin position="734"/>
        <end position="752"/>
    </location>
</feature>
<evidence type="ECO:0000256" key="6">
    <source>
        <dbReference type="SAM" id="MobiDB-lite"/>
    </source>
</evidence>
<evidence type="ECO:0000313" key="9">
    <source>
        <dbReference type="Proteomes" id="UP001286313"/>
    </source>
</evidence>
<feature type="region of interest" description="Disordered" evidence="6">
    <location>
        <begin position="734"/>
        <end position="784"/>
    </location>
</feature>
<evidence type="ECO:0000256" key="4">
    <source>
        <dbReference type="ARBA" id="ARBA00023136"/>
    </source>
</evidence>
<dbReference type="Pfam" id="PF01062">
    <property type="entry name" value="Bestrophin"/>
    <property type="match status" value="2"/>
</dbReference>
<dbReference type="PANTHER" id="PTHR10736:SF0">
    <property type="entry name" value="BESTROPHIN HOMOLOG"/>
    <property type="match status" value="1"/>
</dbReference>
<dbReference type="AlphaFoldDB" id="A0AAE1KPP0"/>
<feature type="non-terminal residue" evidence="8">
    <location>
        <position position="1"/>
    </location>
</feature>
<feature type="compositionally biased region" description="Gly residues" evidence="6">
    <location>
        <begin position="376"/>
        <end position="385"/>
    </location>
</feature>
<evidence type="ECO:0000313" key="8">
    <source>
        <dbReference type="EMBL" id="KAK3877660.1"/>
    </source>
</evidence>
<protein>
    <recommendedName>
        <fullName evidence="10">Bestrophin homolog</fullName>
    </recommendedName>
</protein>
<feature type="transmembrane region" description="Helical" evidence="7">
    <location>
        <begin position="12"/>
        <end position="30"/>
    </location>
</feature>
<keyword evidence="4 7" id="KW-0472">Membrane</keyword>
<keyword evidence="3 7" id="KW-1133">Transmembrane helix</keyword>
<sequence>VFETWVAYCNSYMSFIPLSFILGFYVSFVASRWWQQYMAIPWPDKIIHAIALHVTGIDEESRMMRRTLARYINLSLVLILRSISSPLKKRFPTLDHLVEAGFITSTELGIYKEVPNKEFNTYWVPCTWFTALLRDIKNQKKIPDTMGVKHIMEGHQQYHVTETRQKKIRPPQQPSPPPATLPTISPAAPHTSTQRYPQVVTIATYSFFLAAIIGRQFEGPPSQSSGVIFPFFTILQFFVYMGLLKVAEQLINPFGDDDEDFELNWIIDRHMKVSYLIVDTLLLRTPPLDKDIFYDDESPNLPYTEASAEFKKKTYRGSVANMVIPEDKQNLILPDIQEETEEEGHLPASAPSSLPPTPRNSLNNLGGKESRSPGEEGAGGGGGGRAPSPSPRVVRRGSGGASQLSRSTSKRLATAGSKGISVALLAVGAHQGFLGADPEKVSLASGGRSSPTLASYSSQYSEDDSSRFAIQGESVILDIGNIDDEEKLKVKSSSSFRLPASIKARLAMRKKPVITWRPYIRNVTPSLEFQEPPFPEEIVSQFPEDLKVNLPKDMTVPGRFEEECAFMWRTIEDDSDSPNTPISGISEDLGDYAPSTSSYHPLGTSMSQPIPISKNSSPYTLQPGRALSYYQQTSLPASLSLQSKPPQVLVEDYGVTLDPRIHPRPAPRRSGFRRARYKTKSRMRCLACSMPLLPCHKKSSSSTPDVPSLVRSLSDSSVFLDAVVQRLGVQQQQQQQVAKTQQPQSTSRPSPQLKRQQLSLPLSSATKPAVNGRRGWRNSPSPETHILVSKKHPRHIHFFMVSSMHPRHLHTFMVSSEHPCHLHTFMVSSEHPCHLHTFMVSSMHPRHLHTFMVSSEHPRQSSPPLLHVIK</sequence>
<proteinExistence type="inferred from homology"/>
<evidence type="ECO:0008006" key="10">
    <source>
        <dbReference type="Google" id="ProtNLM"/>
    </source>
</evidence>